<reference evidence="1" key="2">
    <citation type="submission" date="2020-01" db="EMBL/GenBank/DDBJ databases">
        <authorList>
            <consortium name="NCBI Pathogen Detection Project"/>
        </authorList>
    </citation>
    <scope>NUCLEOTIDE SEQUENCE</scope>
    <source>
        <strain evidence="1">OLC2673_Aeromonas</strain>
    </source>
</reference>
<comment type="caution">
    <text evidence="1">The sequence shown here is derived from an EMBL/GenBank/DDBJ whole genome shotgun (WGS) entry which is preliminary data.</text>
</comment>
<dbReference type="EMBL" id="DACTUL010000026">
    <property type="protein sequence ID" value="HAT6345322.1"/>
    <property type="molecule type" value="Genomic_DNA"/>
</dbReference>
<gene>
    <name evidence="1" type="ORF">JAJ28_003088</name>
</gene>
<dbReference type="AlphaFoldDB" id="A0AAD3YL80"/>
<protein>
    <submittedName>
        <fullName evidence="1">Uncharacterized protein</fullName>
    </submittedName>
</protein>
<reference evidence="1" key="1">
    <citation type="journal article" date="2018" name="Genome Biol.">
        <title>SKESA: strategic k-mer extension for scrupulous assemblies.</title>
        <authorList>
            <person name="Souvorov A."/>
            <person name="Agarwala R."/>
            <person name="Lipman D.J."/>
        </authorList>
    </citation>
    <scope>NUCLEOTIDE SEQUENCE</scope>
    <source>
        <strain evidence="1">OLC2673_Aeromonas</strain>
    </source>
</reference>
<dbReference type="Proteomes" id="UP000859505">
    <property type="component" value="Unassembled WGS sequence"/>
</dbReference>
<proteinExistence type="predicted"/>
<evidence type="ECO:0000313" key="1">
    <source>
        <dbReference type="EMBL" id="HAT6345322.1"/>
    </source>
</evidence>
<evidence type="ECO:0000313" key="2">
    <source>
        <dbReference type="Proteomes" id="UP000859505"/>
    </source>
</evidence>
<accession>A0AAD3YL80</accession>
<name>A0AAD3YL80_AERHY</name>
<organism evidence="1 2">
    <name type="scientific">Aeromonas hydrophila</name>
    <dbReference type="NCBI Taxonomy" id="644"/>
    <lineage>
        <taxon>Bacteria</taxon>
        <taxon>Pseudomonadati</taxon>
        <taxon>Pseudomonadota</taxon>
        <taxon>Gammaproteobacteria</taxon>
        <taxon>Aeromonadales</taxon>
        <taxon>Aeromonadaceae</taxon>
        <taxon>Aeromonas</taxon>
    </lineage>
</organism>
<sequence>MAKKPTLKQSLQIVSYTKSAEITQMESAIHVIISNEREVKTSEILLIQQLSALMVLHHICLDDLLSQGFQIHGENRDGPVVKENPSARNYMAIIPKIQKLFQMLGIEDLAGTKLKLLKGIEVDDGEESLRDILKDM</sequence>